<dbReference type="GO" id="GO:0015562">
    <property type="term" value="F:efflux transmembrane transporter activity"/>
    <property type="evidence" value="ECO:0007669"/>
    <property type="project" value="TreeGrafter"/>
</dbReference>
<feature type="compositionally biased region" description="Basic residues" evidence="1">
    <location>
        <begin position="1"/>
        <end position="12"/>
    </location>
</feature>
<dbReference type="AlphaFoldDB" id="A0A1I2CRG2"/>
<proteinExistence type="predicted"/>
<evidence type="ECO:0000313" key="3">
    <source>
        <dbReference type="EMBL" id="SFE70969.1"/>
    </source>
</evidence>
<feature type="compositionally biased region" description="Pro residues" evidence="1">
    <location>
        <begin position="136"/>
        <end position="151"/>
    </location>
</feature>
<gene>
    <name evidence="3" type="ORF">SAMN02745121_05217</name>
</gene>
<organism evidence="3 4">
    <name type="scientific">Nannocystis exedens</name>
    <dbReference type="NCBI Taxonomy" id="54"/>
    <lineage>
        <taxon>Bacteria</taxon>
        <taxon>Pseudomonadati</taxon>
        <taxon>Myxococcota</taxon>
        <taxon>Polyangia</taxon>
        <taxon>Nannocystales</taxon>
        <taxon>Nannocystaceae</taxon>
        <taxon>Nannocystis</taxon>
    </lineage>
</organism>
<dbReference type="EMBL" id="FOMX01000018">
    <property type="protein sequence ID" value="SFE70969.1"/>
    <property type="molecule type" value="Genomic_DNA"/>
</dbReference>
<keyword evidence="4" id="KW-1185">Reference proteome</keyword>
<evidence type="ECO:0000313" key="4">
    <source>
        <dbReference type="Proteomes" id="UP000199400"/>
    </source>
</evidence>
<dbReference type="Pfam" id="PF25954">
    <property type="entry name" value="Beta-barrel_RND_2"/>
    <property type="match status" value="1"/>
</dbReference>
<dbReference type="PANTHER" id="PTHR30469">
    <property type="entry name" value="MULTIDRUG RESISTANCE PROTEIN MDTA"/>
    <property type="match status" value="1"/>
</dbReference>
<feature type="compositionally biased region" description="Low complexity" evidence="1">
    <location>
        <begin position="13"/>
        <end position="24"/>
    </location>
</feature>
<dbReference type="PANTHER" id="PTHR30469:SF15">
    <property type="entry name" value="HLYD FAMILY OF SECRETION PROTEINS"/>
    <property type="match status" value="1"/>
</dbReference>
<dbReference type="STRING" id="54.SAMN02745121_05217"/>
<protein>
    <submittedName>
        <fullName evidence="3">HlyD family secretion protein</fullName>
    </submittedName>
</protein>
<dbReference type="RefSeq" id="WP_096326839.1">
    <property type="nucleotide sequence ID" value="NZ_FOMX01000018.1"/>
</dbReference>
<name>A0A1I2CRG2_9BACT</name>
<dbReference type="OrthoDB" id="176710at2"/>
<dbReference type="InterPro" id="IPR058792">
    <property type="entry name" value="Beta-barrel_RND_2"/>
</dbReference>
<dbReference type="GO" id="GO:1990281">
    <property type="term" value="C:efflux pump complex"/>
    <property type="evidence" value="ECO:0007669"/>
    <property type="project" value="TreeGrafter"/>
</dbReference>
<feature type="domain" description="CusB-like beta-barrel" evidence="2">
    <location>
        <begin position="62"/>
        <end position="121"/>
    </location>
</feature>
<sequence>MQPARGHTRNRAPRPLLGPSRPGPVTVVAPIDGTALRRYATVGAQVEPGGAPLLEIGDKTALWVVADVFEDDLSQVRPGTAVQLRFPADPRPVAGRVVGVGALVDVGQRRAPVYIALADDTAAHKLSPACSSAPTSPAPPPPASRCPSRPS</sequence>
<accession>A0A1I2CRG2</accession>
<dbReference type="Gene3D" id="2.40.30.170">
    <property type="match status" value="1"/>
</dbReference>
<feature type="region of interest" description="Disordered" evidence="1">
    <location>
        <begin position="126"/>
        <end position="151"/>
    </location>
</feature>
<evidence type="ECO:0000259" key="2">
    <source>
        <dbReference type="Pfam" id="PF25954"/>
    </source>
</evidence>
<evidence type="ECO:0000256" key="1">
    <source>
        <dbReference type="SAM" id="MobiDB-lite"/>
    </source>
</evidence>
<feature type="region of interest" description="Disordered" evidence="1">
    <location>
        <begin position="1"/>
        <end position="24"/>
    </location>
</feature>
<reference evidence="4" key="1">
    <citation type="submission" date="2016-10" db="EMBL/GenBank/DDBJ databases">
        <authorList>
            <person name="Varghese N."/>
            <person name="Submissions S."/>
        </authorList>
    </citation>
    <scope>NUCLEOTIDE SEQUENCE [LARGE SCALE GENOMIC DNA]</scope>
    <source>
        <strain evidence="4">ATCC 25963</strain>
    </source>
</reference>
<dbReference type="Proteomes" id="UP000199400">
    <property type="component" value="Unassembled WGS sequence"/>
</dbReference>